<dbReference type="PANTHER" id="PTHR30349:SF77">
    <property type="entry name" value="TYROSINE RECOMBINASE XERC"/>
    <property type="match status" value="1"/>
</dbReference>
<dbReference type="PANTHER" id="PTHR30349">
    <property type="entry name" value="PHAGE INTEGRASE-RELATED"/>
    <property type="match status" value="1"/>
</dbReference>
<name>A0A6J5FPC7_9BURK</name>
<evidence type="ECO:0000313" key="6">
    <source>
        <dbReference type="EMBL" id="CAB3781795.1"/>
    </source>
</evidence>
<dbReference type="Proteomes" id="UP000494119">
    <property type="component" value="Unassembled WGS sequence"/>
</dbReference>
<dbReference type="InterPro" id="IPR010998">
    <property type="entry name" value="Integrase_recombinase_N"/>
</dbReference>
<dbReference type="InterPro" id="IPR002104">
    <property type="entry name" value="Integrase_catalytic"/>
</dbReference>
<dbReference type="GO" id="GO:0003677">
    <property type="term" value="F:DNA binding"/>
    <property type="evidence" value="ECO:0007669"/>
    <property type="project" value="UniProtKB-KW"/>
</dbReference>
<evidence type="ECO:0000313" key="7">
    <source>
        <dbReference type="Proteomes" id="UP000494119"/>
    </source>
</evidence>
<dbReference type="InterPro" id="IPR011010">
    <property type="entry name" value="DNA_brk_join_enz"/>
</dbReference>
<dbReference type="InterPro" id="IPR050090">
    <property type="entry name" value="Tyrosine_recombinase_XerCD"/>
</dbReference>
<dbReference type="Pfam" id="PF00589">
    <property type="entry name" value="Phage_integrase"/>
    <property type="match status" value="1"/>
</dbReference>
<dbReference type="InterPro" id="IPR013762">
    <property type="entry name" value="Integrase-like_cat_sf"/>
</dbReference>
<evidence type="ECO:0000256" key="1">
    <source>
        <dbReference type="ARBA" id="ARBA00004496"/>
    </source>
</evidence>
<dbReference type="Pfam" id="PF12482">
    <property type="entry name" value="DUF3701"/>
    <property type="match status" value="1"/>
</dbReference>
<protein>
    <submittedName>
        <fullName evidence="6">Tyrosine recombinase XerC</fullName>
    </submittedName>
</protein>
<dbReference type="RefSeq" id="WP_115783788.1">
    <property type="nucleotide sequence ID" value="NZ_CADIKL010000005.1"/>
</dbReference>
<keyword evidence="2" id="KW-0229">DNA integration</keyword>
<keyword evidence="3" id="KW-0238">DNA-binding</keyword>
<proteinExistence type="predicted"/>
<dbReference type="AlphaFoldDB" id="A0A6J5FPC7"/>
<dbReference type="PROSITE" id="PS51898">
    <property type="entry name" value="TYR_RECOMBINASE"/>
    <property type="match status" value="1"/>
</dbReference>
<dbReference type="Gene3D" id="1.10.443.10">
    <property type="entry name" value="Intergrase catalytic core"/>
    <property type="match status" value="1"/>
</dbReference>
<evidence type="ECO:0000256" key="2">
    <source>
        <dbReference type="ARBA" id="ARBA00022908"/>
    </source>
</evidence>
<accession>A0A6J5FPC7</accession>
<feature type="domain" description="Tyr recombinase" evidence="5">
    <location>
        <begin position="421"/>
        <end position="633"/>
    </location>
</feature>
<evidence type="ECO:0000256" key="4">
    <source>
        <dbReference type="ARBA" id="ARBA00023172"/>
    </source>
</evidence>
<reference evidence="6 7" key="1">
    <citation type="submission" date="2020-04" db="EMBL/GenBank/DDBJ databases">
        <authorList>
            <person name="De Canck E."/>
        </authorList>
    </citation>
    <scope>NUCLEOTIDE SEQUENCE [LARGE SCALE GENOMIC DNA]</scope>
    <source>
        <strain evidence="6 7">LMG 28688</strain>
    </source>
</reference>
<evidence type="ECO:0000256" key="3">
    <source>
        <dbReference type="ARBA" id="ARBA00023125"/>
    </source>
</evidence>
<dbReference type="Gene3D" id="1.10.150.130">
    <property type="match status" value="1"/>
</dbReference>
<dbReference type="InterPro" id="IPR022169">
    <property type="entry name" value="DUF3701"/>
</dbReference>
<dbReference type="GO" id="GO:0005737">
    <property type="term" value="C:cytoplasm"/>
    <property type="evidence" value="ECO:0007669"/>
    <property type="project" value="UniProtKB-SubCell"/>
</dbReference>
<dbReference type="SUPFAM" id="SSF56349">
    <property type="entry name" value="DNA breaking-rejoining enzymes"/>
    <property type="match status" value="1"/>
</dbReference>
<dbReference type="GO" id="GO:0015074">
    <property type="term" value="P:DNA integration"/>
    <property type="evidence" value="ECO:0007669"/>
    <property type="project" value="UniProtKB-KW"/>
</dbReference>
<dbReference type="EMBL" id="CADIKL010000005">
    <property type="protein sequence ID" value="CAB3781795.1"/>
    <property type="molecule type" value="Genomic_DNA"/>
</dbReference>
<gene>
    <name evidence="6" type="primary">xerC_2</name>
    <name evidence="6" type="ORF">LMG28688_01326</name>
</gene>
<keyword evidence="4" id="KW-0233">DNA recombination</keyword>
<sequence length="649" mass="71230">MTGSRPAHAGAARRLTRQHFALYRGWLEGAAVGGLHAAYGEPGTDVRVTRRLIATLRDTLAVAARRACDLEAAHLLRLKPGSIPLAELHARDDVPTLEAYRAQVDPDGFYSEAELLQLYRGDFPPPPSAALDRKIARNARLRARQAAALERMERALVQDPAPEHPLDGWFEPEVAARLAAAGLTTLADLLALIQRRRQRWYTAVPRLGPKGAQRITDWLDLHARSLDCILSPLATTPRRQLAVGHPVLTRPVVSADVAPLESLRVPPELDGSHGLNRAPVPAHQAELATDLDAVNAWIAIRGERSAHTARAYRREAERLLLWAIIVRRKPLSSLNTLDCRDYINGFLADPQPADRWIGNGKAERFDTAWRPFAKKLPPASRETARKILSALCSWLVEEHYLLVNPFHGLQKVDSAKPLVDVTGRTLTHAQWRFVLQTVSRPLNLPGGSLADQRDCFALLLAYATGLRRTELATATTGALSRKALDAALEDAWTLRVMGKGRRERQVPMPHRLMETLAASLPLRPTPCTLETAPADTPLIAHLKTGKPLTPDALARLYKAIFRRAADALAPSYPGAAADLKRASTHWLRHTHANHALDAGSDLRDVQTGLGHASLGTTTLYTKGDAARQYRAVERFFEAALEDAAAASPV</sequence>
<organism evidence="6 7">
    <name type="scientific">Paraburkholderia caffeinitolerans</name>
    <dbReference type="NCBI Taxonomy" id="1723730"/>
    <lineage>
        <taxon>Bacteria</taxon>
        <taxon>Pseudomonadati</taxon>
        <taxon>Pseudomonadota</taxon>
        <taxon>Betaproteobacteria</taxon>
        <taxon>Burkholderiales</taxon>
        <taxon>Burkholderiaceae</taxon>
        <taxon>Paraburkholderia</taxon>
    </lineage>
</organism>
<comment type="subcellular location">
    <subcellularLocation>
        <location evidence="1">Cytoplasm</location>
    </subcellularLocation>
</comment>
<evidence type="ECO:0000259" key="5">
    <source>
        <dbReference type="PROSITE" id="PS51898"/>
    </source>
</evidence>
<keyword evidence="7" id="KW-1185">Reference proteome</keyword>
<dbReference type="GO" id="GO:0006310">
    <property type="term" value="P:DNA recombination"/>
    <property type="evidence" value="ECO:0007669"/>
    <property type="project" value="UniProtKB-KW"/>
</dbReference>